<comment type="caution">
    <text evidence="1">The sequence shown here is derived from an EMBL/GenBank/DDBJ whole genome shotgun (WGS) entry which is preliminary data.</text>
</comment>
<proteinExistence type="predicted"/>
<dbReference type="EMBL" id="AKWY02000034">
    <property type="protein sequence ID" value="EQA70117.1"/>
    <property type="molecule type" value="Genomic_DNA"/>
</dbReference>
<gene>
    <name evidence="1" type="ORF">LEP1GSC059_2097</name>
</gene>
<dbReference type="Proteomes" id="UP000015442">
    <property type="component" value="Unassembled WGS sequence"/>
</dbReference>
<name>T0GML6_9LEPT</name>
<protein>
    <submittedName>
        <fullName evidence="1">Uncharacterized protein</fullName>
    </submittedName>
</protein>
<evidence type="ECO:0000313" key="1">
    <source>
        <dbReference type="EMBL" id="EQA70117.1"/>
    </source>
</evidence>
<accession>T0GML6</accession>
<reference evidence="1 2" key="1">
    <citation type="submission" date="2013-05" db="EMBL/GenBank/DDBJ databases">
        <authorList>
            <person name="Harkins D.M."/>
            <person name="Durkin A.S."/>
            <person name="Brinkac L.M."/>
            <person name="Haft D.H."/>
            <person name="Selengut J.D."/>
            <person name="Sanka R."/>
            <person name="DePew J."/>
            <person name="Purushe J."/>
            <person name="Hartskeerl R.A."/>
            <person name="Ahmed A."/>
            <person name="van der Linden H."/>
            <person name="Goris M.G.A."/>
            <person name="Vinetz J.M."/>
            <person name="Sutton G.G."/>
            <person name="Nierman W.C."/>
            <person name="Fouts D.E."/>
        </authorList>
    </citation>
    <scope>NUCLEOTIDE SEQUENCE [LARGE SCALE GENOMIC DNA]</scope>
    <source>
        <strain evidence="1 2">CZ214</strain>
    </source>
</reference>
<dbReference type="AlphaFoldDB" id="T0GML6"/>
<sequence>MLKNESTSVSILWKRSIESVLLIYLNYGIIQQLYFKNFRSTF</sequence>
<organism evidence="1 2">
    <name type="scientific">Leptospira noguchii serovar Panama str. CZ214</name>
    <dbReference type="NCBI Taxonomy" id="1001595"/>
    <lineage>
        <taxon>Bacteria</taxon>
        <taxon>Pseudomonadati</taxon>
        <taxon>Spirochaetota</taxon>
        <taxon>Spirochaetia</taxon>
        <taxon>Leptospirales</taxon>
        <taxon>Leptospiraceae</taxon>
        <taxon>Leptospira</taxon>
    </lineage>
</organism>
<evidence type="ECO:0000313" key="2">
    <source>
        <dbReference type="Proteomes" id="UP000015442"/>
    </source>
</evidence>